<proteinExistence type="predicted"/>
<gene>
    <name evidence="1" type="ORF">EHE22_03220</name>
</gene>
<name>A0A7Y3T213_9HYPH</name>
<reference evidence="1 2" key="1">
    <citation type="submission" date="2018-11" db="EMBL/GenBank/DDBJ databases">
        <title>Genome sequencing and analysis.</title>
        <authorList>
            <person name="Huang Y.-T."/>
        </authorList>
    </citation>
    <scope>NUCLEOTIDE SEQUENCE [LARGE SCALE GENOMIC DNA]</scope>
    <source>
        <strain evidence="1 2">SHIN</strain>
    </source>
</reference>
<dbReference type="EMBL" id="PKQI01000001">
    <property type="protein sequence ID" value="NNV19440.1"/>
    <property type="molecule type" value="Genomic_DNA"/>
</dbReference>
<accession>A0A7Y3T213</accession>
<sequence length="80" mass="9269">MKISAKNAYQLVLTAVYVDGTLLEPFTARDLRRIIPGWNYTDYFGFLAYNSDYNLPLEVALFIRVERGSYSLNNYSVQTF</sequence>
<evidence type="ECO:0000313" key="1">
    <source>
        <dbReference type="EMBL" id="NNV19440.1"/>
    </source>
</evidence>
<comment type="caution">
    <text evidence="1">The sequence shown here is derived from an EMBL/GenBank/DDBJ whole genome shotgun (WGS) entry which is preliminary data.</text>
</comment>
<protein>
    <submittedName>
        <fullName evidence="1">Uncharacterized protein</fullName>
    </submittedName>
</protein>
<organism evidence="1 2">
    <name type="scientific">Brucella pseudogrignonensis</name>
    <dbReference type="NCBI Taxonomy" id="419475"/>
    <lineage>
        <taxon>Bacteria</taxon>
        <taxon>Pseudomonadati</taxon>
        <taxon>Pseudomonadota</taxon>
        <taxon>Alphaproteobacteria</taxon>
        <taxon>Hyphomicrobiales</taxon>
        <taxon>Brucellaceae</taxon>
        <taxon>Brucella/Ochrobactrum group</taxon>
        <taxon>Brucella</taxon>
    </lineage>
</organism>
<evidence type="ECO:0000313" key="2">
    <source>
        <dbReference type="Proteomes" id="UP000526233"/>
    </source>
</evidence>
<dbReference type="AlphaFoldDB" id="A0A7Y3T213"/>
<dbReference type="Proteomes" id="UP000526233">
    <property type="component" value="Unassembled WGS sequence"/>
</dbReference>